<sequence length="614" mass="70718">MDTDFQSKSSSPVIIDLKAQDLSKSNRKPPDPKRSWWKEASVYQIYPASFYDSDGDGFGDIRGIIGKLDYLKNLGVDVVWLCPVYESPQNDMGYDISNYREVHKPYGTVQDLEDLIEGLHHREIKIIMDLVVNHTSDKESRKSKTNSFRDWYIWRPPRIDSCGRRHPPNNWASIFGGSAWAYDVTTDEYYLHLFHNSQPDLNWENEDCVSAVHDILKFWLNKHVDGFRMDVINLISKTVGLPDAPVTLLDSAHQPAWMHYAHGPRLHEHLRGLRSILDKYNAFAVGEMPWVKEPEHVLKAVQGSRNELNMIFQFDIVDIDIGPTGKFTKLPWSLCDLRAIVEKWQKLMTQNDGWNALFLENHDQPRSVSRFASDKPEFRVYSAKMLATFLSFQAGTLYLFQGQDIGMVNVPKDWSLDEFKDVETKNFVEDFMGSTSASQSLLFAETMDQVRAKARDNSRTPFQWDSSANAGFTSGSPWMRVNDDYKVCNAKSQLEDPNSVFSYWQKILRLRRKLKNIFVYGDFELVDRSDNHIFAYQRSSTDGRAIVLCNFAACATSWEMPSEVGDICELDRIVLHNYSITSMPRIIHTHGKRVVEFLPFEAMVFVELHGGSNR</sequence>
<dbReference type="SMART" id="SM00642">
    <property type="entry name" value="Aamy"/>
    <property type="match status" value="1"/>
</dbReference>
<evidence type="ECO:0000256" key="1">
    <source>
        <dbReference type="ARBA" id="ARBA00008061"/>
    </source>
</evidence>
<evidence type="ECO:0000256" key="3">
    <source>
        <dbReference type="ARBA" id="ARBA00023295"/>
    </source>
</evidence>
<reference evidence="6 7" key="1">
    <citation type="submission" date="2019-10" db="EMBL/GenBank/DDBJ databases">
        <authorList>
            <person name="Palmer J.M."/>
        </authorList>
    </citation>
    <scope>NUCLEOTIDE SEQUENCE [LARGE SCALE GENOMIC DNA]</scope>
    <source>
        <strain evidence="6 7">TWF694</strain>
    </source>
</reference>
<dbReference type="SUPFAM" id="SSF51445">
    <property type="entry name" value="(Trans)glycosidases"/>
    <property type="match status" value="1"/>
</dbReference>
<dbReference type="GO" id="GO:0004575">
    <property type="term" value="F:sucrose alpha-glucosidase activity"/>
    <property type="evidence" value="ECO:0007669"/>
    <property type="project" value="TreeGrafter"/>
</dbReference>
<dbReference type="GO" id="GO:0004556">
    <property type="term" value="F:alpha-amylase activity"/>
    <property type="evidence" value="ECO:0007669"/>
    <property type="project" value="TreeGrafter"/>
</dbReference>
<dbReference type="Pfam" id="PF00128">
    <property type="entry name" value="Alpha-amylase"/>
    <property type="match status" value="1"/>
</dbReference>
<dbReference type="GO" id="GO:0033934">
    <property type="term" value="F:glucan 1,4-alpha-maltotriohydrolase activity"/>
    <property type="evidence" value="ECO:0007669"/>
    <property type="project" value="TreeGrafter"/>
</dbReference>
<dbReference type="EMBL" id="JAVHJO010000013">
    <property type="protein sequence ID" value="KAK6530269.1"/>
    <property type="molecule type" value="Genomic_DNA"/>
</dbReference>
<dbReference type="GO" id="GO:0000025">
    <property type="term" value="P:maltose catabolic process"/>
    <property type="evidence" value="ECO:0007669"/>
    <property type="project" value="TreeGrafter"/>
</dbReference>
<dbReference type="CDD" id="cd11333">
    <property type="entry name" value="AmyAc_SI_OligoGlu_DGase"/>
    <property type="match status" value="1"/>
</dbReference>
<dbReference type="GO" id="GO:0004574">
    <property type="term" value="F:oligo-1,6-glucosidase activity"/>
    <property type="evidence" value="ECO:0007669"/>
    <property type="project" value="TreeGrafter"/>
</dbReference>
<dbReference type="InterPro" id="IPR017853">
    <property type="entry name" value="GH"/>
</dbReference>
<evidence type="ECO:0000259" key="5">
    <source>
        <dbReference type="SMART" id="SM00642"/>
    </source>
</evidence>
<dbReference type="AlphaFoldDB" id="A0AAV9WZX9"/>
<dbReference type="Proteomes" id="UP001365542">
    <property type="component" value="Unassembled WGS sequence"/>
</dbReference>
<dbReference type="Gene3D" id="2.60.40.1180">
    <property type="entry name" value="Golgi alpha-mannosidase II"/>
    <property type="match status" value="1"/>
</dbReference>
<keyword evidence="7" id="KW-1185">Reference proteome</keyword>
<organism evidence="6 7">
    <name type="scientific">Orbilia ellipsospora</name>
    <dbReference type="NCBI Taxonomy" id="2528407"/>
    <lineage>
        <taxon>Eukaryota</taxon>
        <taxon>Fungi</taxon>
        <taxon>Dikarya</taxon>
        <taxon>Ascomycota</taxon>
        <taxon>Pezizomycotina</taxon>
        <taxon>Orbiliomycetes</taxon>
        <taxon>Orbiliales</taxon>
        <taxon>Orbiliaceae</taxon>
        <taxon>Orbilia</taxon>
    </lineage>
</organism>
<accession>A0AAV9WZX9</accession>
<dbReference type="Gene3D" id="3.90.400.10">
    <property type="entry name" value="Oligo-1,6-glucosidase, Domain 2"/>
    <property type="match status" value="1"/>
</dbReference>
<dbReference type="PANTHER" id="PTHR10357:SF232">
    <property type="entry name" value="GLYCOSYL HYDROLASE FAMILY 13 CATALYTIC DOMAIN-CONTAINING PROTEIN"/>
    <property type="match status" value="1"/>
</dbReference>
<dbReference type="FunFam" id="3.20.20.80:FF:000087">
    <property type="entry name" value="Oligo-1,6-glucosidase IMA1"/>
    <property type="match status" value="1"/>
</dbReference>
<dbReference type="FunFam" id="3.20.20.80:FF:000064">
    <property type="entry name" value="Oligo-1,6-glucosidase"/>
    <property type="match status" value="1"/>
</dbReference>
<evidence type="ECO:0000256" key="4">
    <source>
        <dbReference type="ARBA" id="ARBA00026248"/>
    </source>
</evidence>
<keyword evidence="4" id="KW-0462">Maltose metabolism</keyword>
<dbReference type="FunFam" id="3.90.400.10:FF:000004">
    <property type="entry name" value="Oligo-1,6-glucosidase"/>
    <property type="match status" value="1"/>
</dbReference>
<dbReference type="InterPro" id="IPR045857">
    <property type="entry name" value="O16G_dom_2"/>
</dbReference>
<dbReference type="InterPro" id="IPR013780">
    <property type="entry name" value="Glyco_hydro_b"/>
</dbReference>
<gene>
    <name evidence="6" type="ORF">TWF694_003631</name>
</gene>
<comment type="similarity">
    <text evidence="1">Belongs to the glycosyl hydrolase 13 family.</text>
</comment>
<keyword evidence="2" id="KW-0378">Hydrolase</keyword>
<dbReference type="GO" id="GO:0005987">
    <property type="term" value="P:sucrose catabolic process"/>
    <property type="evidence" value="ECO:0007669"/>
    <property type="project" value="TreeGrafter"/>
</dbReference>
<dbReference type="PANTHER" id="PTHR10357">
    <property type="entry name" value="ALPHA-AMYLASE FAMILY MEMBER"/>
    <property type="match status" value="1"/>
</dbReference>
<dbReference type="InterPro" id="IPR006047">
    <property type="entry name" value="GH13_cat_dom"/>
</dbReference>
<name>A0AAV9WZX9_9PEZI</name>
<protein>
    <recommendedName>
        <fullName evidence="5">Glycosyl hydrolase family 13 catalytic domain-containing protein</fullName>
    </recommendedName>
</protein>
<comment type="caution">
    <text evidence="6">The sequence shown here is derived from an EMBL/GenBank/DDBJ whole genome shotgun (WGS) entry which is preliminary data.</text>
</comment>
<evidence type="ECO:0000256" key="2">
    <source>
        <dbReference type="ARBA" id="ARBA00022801"/>
    </source>
</evidence>
<dbReference type="SUPFAM" id="SSF51011">
    <property type="entry name" value="Glycosyl hydrolase domain"/>
    <property type="match status" value="1"/>
</dbReference>
<feature type="domain" description="Glycosyl hydrolase family 13 catalytic" evidence="5">
    <location>
        <begin position="44"/>
        <end position="459"/>
    </location>
</feature>
<keyword evidence="3" id="KW-0326">Glycosidase</keyword>
<dbReference type="Gene3D" id="3.20.20.80">
    <property type="entry name" value="Glycosidases"/>
    <property type="match status" value="1"/>
</dbReference>
<proteinExistence type="inferred from homology"/>
<evidence type="ECO:0000313" key="6">
    <source>
        <dbReference type="EMBL" id="KAK6530269.1"/>
    </source>
</evidence>
<evidence type="ECO:0000313" key="7">
    <source>
        <dbReference type="Proteomes" id="UP001365542"/>
    </source>
</evidence>